<protein>
    <recommendedName>
        <fullName evidence="1">Retrotransposon gag domain-containing protein</fullName>
    </recommendedName>
</protein>
<dbReference type="Pfam" id="PF03732">
    <property type="entry name" value="Retrotrans_gag"/>
    <property type="match status" value="1"/>
</dbReference>
<dbReference type="PaxDb" id="3635-A0A1U8NFN4"/>
<dbReference type="PANTHER" id="PTHR34482">
    <property type="entry name" value="DNA DAMAGE-INDUCIBLE PROTEIN 1-LIKE"/>
    <property type="match status" value="1"/>
</dbReference>
<feature type="domain" description="Retrotransposon gag" evidence="1">
    <location>
        <begin position="98"/>
        <end position="192"/>
    </location>
</feature>
<dbReference type="InterPro" id="IPR005162">
    <property type="entry name" value="Retrotrans_gag_dom"/>
</dbReference>
<dbReference type="Proteomes" id="UP000818029">
    <property type="component" value="Chromosome D11"/>
</dbReference>
<accession>A0A1U8NFN4</accession>
<reference evidence="2" key="1">
    <citation type="journal article" date="2020" name="Nat. Genet.">
        <title>Genomic diversifications of five Gossypium allopolyploid species and their impact on cotton improvement.</title>
        <authorList>
            <person name="Chen Z.J."/>
            <person name="Sreedasyam A."/>
            <person name="Ando A."/>
            <person name="Song Q."/>
            <person name="De Santiago L.M."/>
            <person name="Hulse-Kemp A.M."/>
            <person name="Ding M."/>
            <person name="Ye W."/>
            <person name="Kirkbride R.C."/>
            <person name="Jenkins J."/>
            <person name="Plott C."/>
            <person name="Lovell J."/>
            <person name="Lin Y.M."/>
            <person name="Vaughn R."/>
            <person name="Liu B."/>
            <person name="Simpson S."/>
            <person name="Scheffler B.E."/>
            <person name="Wen L."/>
            <person name="Saski C.A."/>
            <person name="Grover C.E."/>
            <person name="Hu G."/>
            <person name="Conover J.L."/>
            <person name="Carlson J.W."/>
            <person name="Shu S."/>
            <person name="Boston L.B."/>
            <person name="Williams M."/>
            <person name="Peterson D.G."/>
            <person name="McGee K."/>
            <person name="Jones D.C."/>
            <person name="Wendel J.F."/>
            <person name="Stelly D.M."/>
            <person name="Grimwood J."/>
            <person name="Schmutz J."/>
        </authorList>
    </citation>
    <scope>NUCLEOTIDE SEQUENCE [LARGE SCALE GENOMIC DNA]</scope>
    <source>
        <strain evidence="2">cv. TM-1</strain>
    </source>
</reference>
<dbReference type="PANTHER" id="PTHR34482:SF36">
    <property type="entry name" value="RETROTRANSPOSON GAG DOMAIN-CONTAINING PROTEIN"/>
    <property type="match status" value="1"/>
</dbReference>
<evidence type="ECO:0000313" key="2">
    <source>
        <dbReference type="Proteomes" id="UP000818029"/>
    </source>
</evidence>
<reference evidence="3" key="2">
    <citation type="submission" date="2025-08" db="UniProtKB">
        <authorList>
            <consortium name="RefSeq"/>
        </authorList>
    </citation>
    <scope>IDENTIFICATION</scope>
</reference>
<keyword evidence="2" id="KW-1185">Reference proteome</keyword>
<sequence length="225" mass="26555">MKDVFLGMMNQWFNEFKQANLVTPPSPPPVVPPPTPLDVPNPVPVMVNRVFIDKIKKYGAEEFRGTINDDLSKAEYWILNTKRVFVELLCTPEDCLRCAVSSLKDEVYLWWDTLSMMISNDRVIWDFFHNKFKKKYDSRLFINQKEKEFLELKQGNWDIAEYEREFIQLSKYAHNIVSNEEEMCINFEDGLSDEIRMAVTALKLRELVELSERAQKVEEICKSKR</sequence>
<evidence type="ECO:0000259" key="1">
    <source>
        <dbReference type="Pfam" id="PF03732"/>
    </source>
</evidence>
<dbReference type="OrthoDB" id="1936908at2759"/>
<dbReference type="AlphaFoldDB" id="A0A1U8NFN4"/>
<organism evidence="2 3">
    <name type="scientific">Gossypium hirsutum</name>
    <name type="common">Upland cotton</name>
    <name type="synonym">Gossypium mexicanum</name>
    <dbReference type="NCBI Taxonomy" id="3635"/>
    <lineage>
        <taxon>Eukaryota</taxon>
        <taxon>Viridiplantae</taxon>
        <taxon>Streptophyta</taxon>
        <taxon>Embryophyta</taxon>
        <taxon>Tracheophyta</taxon>
        <taxon>Spermatophyta</taxon>
        <taxon>Magnoliopsida</taxon>
        <taxon>eudicotyledons</taxon>
        <taxon>Gunneridae</taxon>
        <taxon>Pentapetalae</taxon>
        <taxon>rosids</taxon>
        <taxon>malvids</taxon>
        <taxon>Malvales</taxon>
        <taxon>Malvaceae</taxon>
        <taxon>Malvoideae</taxon>
        <taxon>Gossypium</taxon>
    </lineage>
</organism>
<dbReference type="RefSeq" id="XP_016737830.1">
    <property type="nucleotide sequence ID" value="XM_016882341.1"/>
</dbReference>
<gene>
    <name evidence="3" type="primary">LOC107947824</name>
</gene>
<proteinExistence type="predicted"/>
<evidence type="ECO:0000313" key="3">
    <source>
        <dbReference type="RefSeq" id="XP_016737830.1"/>
    </source>
</evidence>
<name>A0A1U8NFN4_GOSHI</name>
<dbReference type="GeneID" id="107947824"/>
<dbReference type="KEGG" id="ghi:107947824"/>